<organism evidence="1 2">
    <name type="scientific">Streptococcus varani</name>
    <dbReference type="NCBI Taxonomy" id="1608583"/>
    <lineage>
        <taxon>Bacteria</taxon>
        <taxon>Bacillati</taxon>
        <taxon>Bacillota</taxon>
        <taxon>Bacilli</taxon>
        <taxon>Lactobacillales</taxon>
        <taxon>Streptococcaceae</taxon>
        <taxon>Streptococcus</taxon>
    </lineage>
</organism>
<dbReference type="Proteomes" id="UP000198604">
    <property type="component" value="Unassembled WGS sequence"/>
</dbReference>
<sequence>MTNLNRYKFTFGKKQLTVTTEHDNLFMEEIERLVQEKYQALEEKLPNADAETKALLLAINALSVQLLREVDHAKVEAELANVKEMVLKKNVTLLDLDELEYKL</sequence>
<evidence type="ECO:0000313" key="2">
    <source>
        <dbReference type="Proteomes" id="UP000198604"/>
    </source>
</evidence>
<keyword evidence="2" id="KW-1185">Reference proteome</keyword>
<dbReference type="AlphaFoldDB" id="A0A0E4CS44"/>
<dbReference type="OrthoDB" id="2232266at2"/>
<proteinExistence type="predicted"/>
<name>A0A0E4CS44_9STRE</name>
<reference evidence="2" key="1">
    <citation type="submission" date="2015-03" db="EMBL/GenBank/DDBJ databases">
        <authorList>
            <person name="Urmite Genomes"/>
        </authorList>
    </citation>
    <scope>NUCLEOTIDE SEQUENCE [LARGE SCALE GENOMIC DNA]</scope>
    <source>
        <strain evidence="2">FF10</strain>
    </source>
</reference>
<evidence type="ECO:0000313" key="1">
    <source>
        <dbReference type="EMBL" id="CQR24110.1"/>
    </source>
</evidence>
<dbReference type="RefSeq" id="WP_093649814.1">
    <property type="nucleotide sequence ID" value="NZ_CTEN01000001.1"/>
</dbReference>
<dbReference type="EMBL" id="CTEN01000001">
    <property type="protein sequence ID" value="CQR24110.1"/>
    <property type="molecule type" value="Genomic_DNA"/>
</dbReference>
<gene>
    <name evidence="1" type="ORF">BN1356_00473</name>
</gene>
<accession>A0A0E4CS44</accession>
<protein>
    <submittedName>
        <fullName evidence="1">Putative cytoplasmic protein</fullName>
    </submittedName>
</protein>
<dbReference type="STRING" id="1608583.BN1356_00473"/>